<organism evidence="1 2">
    <name type="scientific">Sclerotinia sclerotiorum (strain ATCC 18683 / 1980 / Ss-1)</name>
    <name type="common">White mold</name>
    <name type="synonym">Whetzelinia sclerotiorum</name>
    <dbReference type="NCBI Taxonomy" id="665079"/>
    <lineage>
        <taxon>Eukaryota</taxon>
        <taxon>Fungi</taxon>
        <taxon>Dikarya</taxon>
        <taxon>Ascomycota</taxon>
        <taxon>Pezizomycotina</taxon>
        <taxon>Leotiomycetes</taxon>
        <taxon>Helotiales</taxon>
        <taxon>Sclerotiniaceae</taxon>
        <taxon>Sclerotinia</taxon>
    </lineage>
</organism>
<accession>A7E9F1</accession>
<dbReference type="RefSeq" id="XP_001597735.1">
    <property type="nucleotide sequence ID" value="XM_001597685.1"/>
</dbReference>
<keyword evidence="2" id="KW-1185">Reference proteome</keyword>
<sequence length="60" mass="6786">MCQGSVGGKCNAGWQPLKIKSKPGYREGREIWTNRNEVQSTSTILGKKGWVGWMDEWVSE</sequence>
<gene>
    <name evidence="1" type="ORF">SS1G_01931</name>
</gene>
<dbReference type="HOGENOM" id="CLU_2943176_0_0_1"/>
<evidence type="ECO:0000313" key="2">
    <source>
        <dbReference type="Proteomes" id="UP000001312"/>
    </source>
</evidence>
<dbReference type="Proteomes" id="UP000001312">
    <property type="component" value="Unassembled WGS sequence"/>
</dbReference>
<reference evidence="2" key="1">
    <citation type="journal article" date="2011" name="PLoS Genet.">
        <title>Genomic analysis of the necrotrophic fungal pathogens Sclerotinia sclerotiorum and Botrytis cinerea.</title>
        <authorList>
            <person name="Amselem J."/>
            <person name="Cuomo C.A."/>
            <person name="van Kan J.A."/>
            <person name="Viaud M."/>
            <person name="Benito E.P."/>
            <person name="Couloux A."/>
            <person name="Coutinho P.M."/>
            <person name="de Vries R.P."/>
            <person name="Dyer P.S."/>
            <person name="Fillinger S."/>
            <person name="Fournier E."/>
            <person name="Gout L."/>
            <person name="Hahn M."/>
            <person name="Kohn L."/>
            <person name="Lapalu N."/>
            <person name="Plummer K.M."/>
            <person name="Pradier J.M."/>
            <person name="Quevillon E."/>
            <person name="Sharon A."/>
            <person name="Simon A."/>
            <person name="ten Have A."/>
            <person name="Tudzynski B."/>
            <person name="Tudzynski P."/>
            <person name="Wincker P."/>
            <person name="Andrew M."/>
            <person name="Anthouard V."/>
            <person name="Beever R.E."/>
            <person name="Beffa R."/>
            <person name="Benoit I."/>
            <person name="Bouzid O."/>
            <person name="Brault B."/>
            <person name="Chen Z."/>
            <person name="Choquer M."/>
            <person name="Collemare J."/>
            <person name="Cotton P."/>
            <person name="Danchin E.G."/>
            <person name="Da Silva C."/>
            <person name="Gautier A."/>
            <person name="Giraud C."/>
            <person name="Giraud T."/>
            <person name="Gonzalez C."/>
            <person name="Grossetete S."/>
            <person name="Guldener U."/>
            <person name="Henrissat B."/>
            <person name="Howlett B.J."/>
            <person name="Kodira C."/>
            <person name="Kretschmer M."/>
            <person name="Lappartient A."/>
            <person name="Leroch M."/>
            <person name="Levis C."/>
            <person name="Mauceli E."/>
            <person name="Neuveglise C."/>
            <person name="Oeser B."/>
            <person name="Pearson M."/>
            <person name="Poulain J."/>
            <person name="Poussereau N."/>
            <person name="Quesneville H."/>
            <person name="Rascle C."/>
            <person name="Schumacher J."/>
            <person name="Segurens B."/>
            <person name="Sexton A."/>
            <person name="Silva E."/>
            <person name="Sirven C."/>
            <person name="Soanes D.M."/>
            <person name="Talbot N.J."/>
            <person name="Templeton M."/>
            <person name="Yandava C."/>
            <person name="Yarden O."/>
            <person name="Zeng Q."/>
            <person name="Rollins J.A."/>
            <person name="Lebrun M.H."/>
            <person name="Dickman M."/>
        </authorList>
    </citation>
    <scope>NUCLEOTIDE SEQUENCE [LARGE SCALE GENOMIC DNA]</scope>
    <source>
        <strain evidence="2">ATCC 18683 / 1980 / Ss-1</strain>
    </source>
</reference>
<name>A7E9F1_SCLS1</name>
<dbReference type="KEGG" id="ssl:SS1G_01931"/>
<dbReference type="EMBL" id="CH476622">
    <property type="protein sequence ID" value="EDN97003.1"/>
    <property type="molecule type" value="Genomic_DNA"/>
</dbReference>
<evidence type="ECO:0000313" key="1">
    <source>
        <dbReference type="EMBL" id="EDN97003.1"/>
    </source>
</evidence>
<proteinExistence type="predicted"/>
<dbReference type="InParanoid" id="A7E9F1"/>
<protein>
    <submittedName>
        <fullName evidence="1">Uncharacterized protein</fullName>
    </submittedName>
</protein>
<dbReference type="GeneID" id="5493547"/>
<dbReference type="AlphaFoldDB" id="A7E9F1"/>